<keyword evidence="1" id="KW-0472">Membrane</keyword>
<reference evidence="2 3" key="1">
    <citation type="submission" date="2018-03" db="EMBL/GenBank/DDBJ databases">
        <title>Genomic Encyclopedia of Archaeal and Bacterial Type Strains, Phase II (KMG-II): from individual species to whole genera.</title>
        <authorList>
            <person name="Goeker M."/>
        </authorList>
    </citation>
    <scope>NUCLEOTIDE SEQUENCE [LARGE SCALE GENOMIC DNA]</scope>
    <source>
        <strain evidence="2 3">DSM 29318</strain>
    </source>
</reference>
<dbReference type="EMBL" id="PVTT01000002">
    <property type="protein sequence ID" value="PRY93409.1"/>
    <property type="molecule type" value="Genomic_DNA"/>
</dbReference>
<keyword evidence="1" id="KW-1133">Transmembrane helix</keyword>
<comment type="caution">
    <text evidence="2">The sequence shown here is derived from an EMBL/GenBank/DDBJ whole genome shotgun (WGS) entry which is preliminary data.</text>
</comment>
<keyword evidence="3" id="KW-1185">Reference proteome</keyword>
<sequence>MFLGLFGSVVIAGIVGYLAEKWGWTHNGILPSIVIAVGGVFLLYFVRIMFGLRIGSPGVDAIIGAVGALALIPTEASYRRKQRKRR</sequence>
<evidence type="ECO:0008006" key="4">
    <source>
        <dbReference type="Google" id="ProtNLM"/>
    </source>
</evidence>
<dbReference type="AlphaFoldDB" id="A0A2T0X384"/>
<evidence type="ECO:0000313" key="3">
    <source>
        <dbReference type="Proteomes" id="UP000238801"/>
    </source>
</evidence>
<dbReference type="OrthoDB" id="7658829at2"/>
<protein>
    <recommendedName>
        <fullName evidence="4">GlsB/YeaQ/YmgE family stress response membrane protein</fullName>
    </recommendedName>
</protein>
<dbReference type="RefSeq" id="WP_106161005.1">
    <property type="nucleotide sequence ID" value="NZ_PVTT01000002.1"/>
</dbReference>
<accession>A0A2T0X384</accession>
<gene>
    <name evidence="2" type="ORF">BCF33_2277</name>
</gene>
<dbReference type="Proteomes" id="UP000238801">
    <property type="component" value="Unassembled WGS sequence"/>
</dbReference>
<feature type="transmembrane region" description="Helical" evidence="1">
    <location>
        <begin position="28"/>
        <end position="46"/>
    </location>
</feature>
<evidence type="ECO:0000256" key="1">
    <source>
        <dbReference type="SAM" id="Phobius"/>
    </source>
</evidence>
<proteinExistence type="predicted"/>
<evidence type="ECO:0000313" key="2">
    <source>
        <dbReference type="EMBL" id="PRY93409.1"/>
    </source>
</evidence>
<name>A0A2T0X384_9RHOB</name>
<organism evidence="2 3">
    <name type="scientific">Hasllibacter halocynthiae</name>
    <dbReference type="NCBI Taxonomy" id="595589"/>
    <lineage>
        <taxon>Bacteria</taxon>
        <taxon>Pseudomonadati</taxon>
        <taxon>Pseudomonadota</taxon>
        <taxon>Alphaproteobacteria</taxon>
        <taxon>Rhodobacterales</taxon>
        <taxon>Roseobacteraceae</taxon>
        <taxon>Hasllibacter</taxon>
    </lineage>
</organism>
<keyword evidence="1" id="KW-0812">Transmembrane</keyword>